<sequence>MFHANKKLGELVLLVFRCISHLTQHRSQSSPTAAQNVDLAIRASGISTRILTDIGMAQPQELQRITLLKIII</sequence>
<feature type="non-terminal residue" evidence="1">
    <location>
        <position position="72"/>
    </location>
</feature>
<dbReference type="EMBL" id="KN835398">
    <property type="protein sequence ID" value="KIK38359.1"/>
    <property type="molecule type" value="Genomic_DNA"/>
</dbReference>
<name>A0A0D0AJL3_9AGAM</name>
<evidence type="ECO:0000313" key="1">
    <source>
        <dbReference type="EMBL" id="KIK38359.1"/>
    </source>
</evidence>
<protein>
    <submittedName>
        <fullName evidence="1">Uncharacterized protein</fullName>
    </submittedName>
</protein>
<dbReference type="HOGENOM" id="CLU_2729374_0_0_1"/>
<proteinExistence type="predicted"/>
<keyword evidence="2" id="KW-1185">Reference proteome</keyword>
<reference evidence="2" key="2">
    <citation type="submission" date="2015-01" db="EMBL/GenBank/DDBJ databases">
        <title>Evolutionary Origins and Diversification of the Mycorrhizal Mutualists.</title>
        <authorList>
            <consortium name="DOE Joint Genome Institute"/>
            <consortium name="Mycorrhizal Genomics Consortium"/>
            <person name="Kohler A."/>
            <person name="Kuo A."/>
            <person name="Nagy L.G."/>
            <person name="Floudas D."/>
            <person name="Copeland A."/>
            <person name="Barry K.W."/>
            <person name="Cichocki N."/>
            <person name="Veneault-Fourrey C."/>
            <person name="LaButti K."/>
            <person name="Lindquist E.A."/>
            <person name="Lipzen A."/>
            <person name="Lundell T."/>
            <person name="Morin E."/>
            <person name="Murat C."/>
            <person name="Riley R."/>
            <person name="Ohm R."/>
            <person name="Sun H."/>
            <person name="Tunlid A."/>
            <person name="Henrissat B."/>
            <person name="Grigoriev I.V."/>
            <person name="Hibbett D.S."/>
            <person name="Martin F."/>
        </authorList>
    </citation>
    <scope>NUCLEOTIDE SEQUENCE [LARGE SCALE GENOMIC DNA]</scope>
    <source>
        <strain evidence="2">UH-Slu-Lm8-n1</strain>
    </source>
</reference>
<dbReference type="Proteomes" id="UP000054485">
    <property type="component" value="Unassembled WGS sequence"/>
</dbReference>
<gene>
    <name evidence="1" type="ORF">CY34DRAFT_809437</name>
</gene>
<accession>A0A0D0AJL3</accession>
<organism evidence="1 2">
    <name type="scientific">Suillus luteus UH-Slu-Lm8-n1</name>
    <dbReference type="NCBI Taxonomy" id="930992"/>
    <lineage>
        <taxon>Eukaryota</taxon>
        <taxon>Fungi</taxon>
        <taxon>Dikarya</taxon>
        <taxon>Basidiomycota</taxon>
        <taxon>Agaricomycotina</taxon>
        <taxon>Agaricomycetes</taxon>
        <taxon>Agaricomycetidae</taxon>
        <taxon>Boletales</taxon>
        <taxon>Suillineae</taxon>
        <taxon>Suillaceae</taxon>
        <taxon>Suillus</taxon>
    </lineage>
</organism>
<evidence type="ECO:0000313" key="2">
    <source>
        <dbReference type="Proteomes" id="UP000054485"/>
    </source>
</evidence>
<reference evidence="1 2" key="1">
    <citation type="submission" date="2014-04" db="EMBL/GenBank/DDBJ databases">
        <authorList>
            <consortium name="DOE Joint Genome Institute"/>
            <person name="Kuo A."/>
            <person name="Ruytinx J."/>
            <person name="Rineau F."/>
            <person name="Colpaert J."/>
            <person name="Kohler A."/>
            <person name="Nagy L.G."/>
            <person name="Floudas D."/>
            <person name="Copeland A."/>
            <person name="Barry K.W."/>
            <person name="Cichocki N."/>
            <person name="Veneault-Fourrey C."/>
            <person name="LaButti K."/>
            <person name="Lindquist E.A."/>
            <person name="Lipzen A."/>
            <person name="Lundell T."/>
            <person name="Morin E."/>
            <person name="Murat C."/>
            <person name="Sun H."/>
            <person name="Tunlid A."/>
            <person name="Henrissat B."/>
            <person name="Grigoriev I.V."/>
            <person name="Hibbett D.S."/>
            <person name="Martin F."/>
            <person name="Nordberg H.P."/>
            <person name="Cantor M.N."/>
            <person name="Hua S.X."/>
        </authorList>
    </citation>
    <scope>NUCLEOTIDE SEQUENCE [LARGE SCALE GENOMIC DNA]</scope>
    <source>
        <strain evidence="1 2">UH-Slu-Lm8-n1</strain>
    </source>
</reference>
<dbReference type="AlphaFoldDB" id="A0A0D0AJL3"/>